<organism evidence="1 2">
    <name type="scientific">Candidatus Sysuiplasma superficiale</name>
    <dbReference type="NCBI Taxonomy" id="2823368"/>
    <lineage>
        <taxon>Archaea</taxon>
        <taxon>Methanobacteriati</taxon>
        <taxon>Thermoplasmatota</taxon>
        <taxon>Thermoplasmata</taxon>
        <taxon>Candidatus Sysuiplasmatales</taxon>
        <taxon>Candidatus Sysuiplasmataceae</taxon>
        <taxon>Candidatus Sysuiplasma</taxon>
    </lineage>
</organism>
<dbReference type="EMBL" id="JAHEAC010000124">
    <property type="protein sequence ID" value="MBX8644922.1"/>
    <property type="molecule type" value="Genomic_DNA"/>
</dbReference>
<evidence type="ECO:0000313" key="2">
    <source>
        <dbReference type="Proteomes" id="UP000750197"/>
    </source>
</evidence>
<comment type="caution">
    <text evidence="1">The sequence shown here is derived from an EMBL/GenBank/DDBJ whole genome shotgun (WGS) entry which is preliminary data.</text>
</comment>
<name>A0A8J8CES5_9ARCH</name>
<sequence>MAKNKKTHITRSVRLESEVDAGIQEAAAKNGLSVNQLASRALKRYVEWDFLADRFGFVEVPPELLQKMVEYLADESIREVGKWFGGTVLKEYVLFWFKEINFKNVIKAFPEMIAKYGRMFEYEQIENDDGGMIIIKHQWGEKWSIFYDQTVKTAFGSLLNCKVKTETSPNQITMSYLFASIEVVR</sequence>
<accession>A0A8J8CES5</accession>
<reference evidence="1" key="1">
    <citation type="submission" date="2021-05" db="EMBL/GenBank/DDBJ databases">
        <title>Genomic insights into ecological role and evolution of a novel Thermoplasmata order Candidatus Sysuiplasmatales.</title>
        <authorList>
            <person name="Yuan Y."/>
        </authorList>
    </citation>
    <scope>NUCLEOTIDE SEQUENCE</scope>
    <source>
        <strain evidence="1">TUT19-bin139</strain>
    </source>
</reference>
<dbReference type="AlphaFoldDB" id="A0A8J8CES5"/>
<proteinExistence type="predicted"/>
<dbReference type="Proteomes" id="UP000750197">
    <property type="component" value="Unassembled WGS sequence"/>
</dbReference>
<gene>
    <name evidence="1" type="ORF">KIY12_09430</name>
</gene>
<evidence type="ECO:0000313" key="1">
    <source>
        <dbReference type="EMBL" id="MBX8644922.1"/>
    </source>
</evidence>
<protein>
    <submittedName>
        <fullName evidence="1">Uncharacterized protein</fullName>
    </submittedName>
</protein>